<evidence type="ECO:0000259" key="13">
    <source>
        <dbReference type="PROSITE" id="PS51188"/>
    </source>
</evidence>
<keyword evidence="11" id="KW-0143">Chaperone</keyword>
<evidence type="ECO:0000256" key="2">
    <source>
        <dbReference type="ARBA" id="ARBA00004496"/>
    </source>
</evidence>
<dbReference type="PROSITE" id="PS51188">
    <property type="entry name" value="ZF_CR"/>
    <property type="match status" value="1"/>
</dbReference>
<dbReference type="InterPro" id="IPR002939">
    <property type="entry name" value="DnaJ_C"/>
</dbReference>
<sequence>MAEQKRDYYEVLELQKGASDEDIKKNYRRLAKKYHPDMNPDDKEAEAKFKEINEAYSILSNPDTKSKYDAYGHSGVDPNFGSGEGFGGFNGFGGFGDINFDMSDIFGTLFGNGQTRKNGPVRGDDIGVKIYISFEEAAFGCKKEIVFNKIEACSECKGTGAAPGTSPETCTKCGGTGQVNVQQRTPLGIMQTSRTCDACRGTGKIIKTPCSKCSGGGYERKQKKLEISIPAGIDDGQKVVIRGQGNSGKRGGVSGDLLVEVGIRPHPVFERDGYNIYCEVPITFAEAALGAQINVPTLEGSLKYTVPEGTQTGTMFTLKNKGIQYVNSRNRGDLMFRTVIEVPKNLSDKQKQMLRDFDMSCGNFNNSQKASFSEKLKSIFGKDNK</sequence>
<evidence type="ECO:0000256" key="9">
    <source>
        <dbReference type="ARBA" id="ARBA00022833"/>
    </source>
</evidence>
<dbReference type="InterPro" id="IPR012724">
    <property type="entry name" value="DnaJ"/>
</dbReference>
<dbReference type="InterPro" id="IPR018253">
    <property type="entry name" value="DnaJ_domain_CS"/>
</dbReference>
<dbReference type="FunFam" id="2.60.260.20:FF:000004">
    <property type="entry name" value="Molecular chaperone DnaJ"/>
    <property type="match status" value="1"/>
</dbReference>
<evidence type="ECO:0000256" key="3">
    <source>
        <dbReference type="ARBA" id="ARBA00011738"/>
    </source>
</evidence>
<dbReference type="Gene3D" id="1.10.287.110">
    <property type="entry name" value="DnaJ domain"/>
    <property type="match status" value="1"/>
</dbReference>
<gene>
    <name evidence="14" type="primary">dnaJ_44</name>
    <name evidence="14" type="ORF">SDC9_97644</name>
</gene>
<dbReference type="CDD" id="cd10747">
    <property type="entry name" value="DnaJ_C"/>
    <property type="match status" value="1"/>
</dbReference>
<dbReference type="GO" id="GO:0031072">
    <property type="term" value="F:heat shock protein binding"/>
    <property type="evidence" value="ECO:0007669"/>
    <property type="project" value="InterPro"/>
</dbReference>
<dbReference type="PRINTS" id="PR00625">
    <property type="entry name" value="JDOMAIN"/>
</dbReference>
<name>A0A645ADY2_9ZZZZ</name>
<evidence type="ECO:0000256" key="5">
    <source>
        <dbReference type="ARBA" id="ARBA00022705"/>
    </source>
</evidence>
<evidence type="ECO:0000313" key="14">
    <source>
        <dbReference type="EMBL" id="MPM50898.1"/>
    </source>
</evidence>
<reference evidence="14" key="1">
    <citation type="submission" date="2019-08" db="EMBL/GenBank/DDBJ databases">
        <authorList>
            <person name="Kucharzyk K."/>
            <person name="Murdoch R.W."/>
            <person name="Higgins S."/>
            <person name="Loffler F."/>
        </authorList>
    </citation>
    <scope>NUCLEOTIDE SEQUENCE</scope>
</reference>
<dbReference type="NCBIfam" id="TIGR02349">
    <property type="entry name" value="DnaJ_bact"/>
    <property type="match status" value="1"/>
</dbReference>
<keyword evidence="9" id="KW-0862">Zinc</keyword>
<dbReference type="SUPFAM" id="SSF49493">
    <property type="entry name" value="HSP40/DnaJ peptide-binding domain"/>
    <property type="match status" value="2"/>
</dbReference>
<dbReference type="PROSITE" id="PS00636">
    <property type="entry name" value="DNAJ_1"/>
    <property type="match status" value="1"/>
</dbReference>
<keyword evidence="4" id="KW-0963">Cytoplasm</keyword>
<dbReference type="GO" id="GO:0009408">
    <property type="term" value="P:response to heat"/>
    <property type="evidence" value="ECO:0007669"/>
    <property type="project" value="InterPro"/>
</dbReference>
<evidence type="ECO:0000256" key="7">
    <source>
        <dbReference type="ARBA" id="ARBA00022737"/>
    </source>
</evidence>
<dbReference type="InterPro" id="IPR008971">
    <property type="entry name" value="HSP40/DnaJ_pept-bd"/>
</dbReference>
<evidence type="ECO:0000256" key="10">
    <source>
        <dbReference type="ARBA" id="ARBA00023016"/>
    </source>
</evidence>
<evidence type="ECO:0000256" key="11">
    <source>
        <dbReference type="ARBA" id="ARBA00023186"/>
    </source>
</evidence>
<organism evidence="14">
    <name type="scientific">bioreactor metagenome</name>
    <dbReference type="NCBI Taxonomy" id="1076179"/>
    <lineage>
        <taxon>unclassified sequences</taxon>
        <taxon>metagenomes</taxon>
        <taxon>ecological metagenomes</taxon>
    </lineage>
</organism>
<keyword evidence="10" id="KW-0346">Stress response</keyword>
<dbReference type="Gene3D" id="2.10.230.10">
    <property type="entry name" value="Heat shock protein DnaJ, cysteine-rich domain"/>
    <property type="match status" value="1"/>
</dbReference>
<dbReference type="GO" id="GO:0042026">
    <property type="term" value="P:protein refolding"/>
    <property type="evidence" value="ECO:0007669"/>
    <property type="project" value="TreeGrafter"/>
</dbReference>
<proteinExistence type="inferred from homology"/>
<comment type="caution">
    <text evidence="14">The sequence shown here is derived from an EMBL/GenBank/DDBJ whole genome shotgun (WGS) entry which is preliminary data.</text>
</comment>
<comment type="subcellular location">
    <subcellularLocation>
        <location evidence="2">Cytoplasm</location>
    </subcellularLocation>
</comment>
<dbReference type="FunFam" id="1.10.287.110:FF:000034">
    <property type="entry name" value="Chaperone protein DnaJ"/>
    <property type="match status" value="1"/>
</dbReference>
<dbReference type="InterPro" id="IPR001305">
    <property type="entry name" value="HSP_DnaJ_Cys-rich_dom"/>
</dbReference>
<keyword evidence="8" id="KW-0863">Zinc-finger</keyword>
<dbReference type="GO" id="GO:0008270">
    <property type="term" value="F:zinc ion binding"/>
    <property type="evidence" value="ECO:0007669"/>
    <property type="project" value="UniProtKB-KW"/>
</dbReference>
<dbReference type="SUPFAM" id="SSF57938">
    <property type="entry name" value="DnaJ/Hsp40 cysteine-rich domain"/>
    <property type="match status" value="1"/>
</dbReference>
<dbReference type="HAMAP" id="MF_01152">
    <property type="entry name" value="DnaJ"/>
    <property type="match status" value="1"/>
</dbReference>
<feature type="domain" description="CR-type" evidence="13">
    <location>
        <begin position="140"/>
        <end position="222"/>
    </location>
</feature>
<feature type="domain" description="J" evidence="12">
    <location>
        <begin position="7"/>
        <end position="72"/>
    </location>
</feature>
<dbReference type="PANTHER" id="PTHR43096">
    <property type="entry name" value="DNAJ HOMOLOG 1, MITOCHONDRIAL-RELATED"/>
    <property type="match status" value="1"/>
</dbReference>
<dbReference type="FunFam" id="2.10.230.10:FF:000002">
    <property type="entry name" value="Molecular chaperone DnaJ"/>
    <property type="match status" value="1"/>
</dbReference>
<dbReference type="SMART" id="SM00271">
    <property type="entry name" value="DnaJ"/>
    <property type="match status" value="1"/>
</dbReference>
<evidence type="ECO:0000256" key="4">
    <source>
        <dbReference type="ARBA" id="ARBA00022490"/>
    </source>
</evidence>
<dbReference type="Pfam" id="PF01556">
    <property type="entry name" value="DnaJ_C"/>
    <property type="match status" value="1"/>
</dbReference>
<dbReference type="CDD" id="cd10719">
    <property type="entry name" value="DnaJ_zf"/>
    <property type="match status" value="1"/>
</dbReference>
<dbReference type="GO" id="GO:0005524">
    <property type="term" value="F:ATP binding"/>
    <property type="evidence" value="ECO:0007669"/>
    <property type="project" value="InterPro"/>
</dbReference>
<dbReference type="InterPro" id="IPR036410">
    <property type="entry name" value="HSP_DnaJ_Cys-rich_dom_sf"/>
</dbReference>
<dbReference type="GO" id="GO:0051082">
    <property type="term" value="F:unfolded protein binding"/>
    <property type="evidence" value="ECO:0007669"/>
    <property type="project" value="InterPro"/>
</dbReference>
<evidence type="ECO:0000259" key="12">
    <source>
        <dbReference type="PROSITE" id="PS50076"/>
    </source>
</evidence>
<keyword evidence="7" id="KW-0677">Repeat</keyword>
<protein>
    <submittedName>
        <fullName evidence="14">Chaperone protein DnaJ</fullName>
    </submittedName>
</protein>
<dbReference type="GO" id="GO:0006260">
    <property type="term" value="P:DNA replication"/>
    <property type="evidence" value="ECO:0007669"/>
    <property type="project" value="UniProtKB-KW"/>
</dbReference>
<dbReference type="PROSITE" id="PS50076">
    <property type="entry name" value="DNAJ_2"/>
    <property type="match status" value="1"/>
</dbReference>
<keyword evidence="6" id="KW-0479">Metal-binding</keyword>
<dbReference type="PANTHER" id="PTHR43096:SF48">
    <property type="entry name" value="CHAPERONE PROTEIN DNAJ"/>
    <property type="match status" value="1"/>
</dbReference>
<dbReference type="InterPro" id="IPR001623">
    <property type="entry name" value="DnaJ_domain"/>
</dbReference>
<evidence type="ECO:0000256" key="1">
    <source>
        <dbReference type="ARBA" id="ARBA00001947"/>
    </source>
</evidence>
<comment type="cofactor">
    <cofactor evidence="1">
        <name>Zn(2+)</name>
        <dbReference type="ChEBI" id="CHEBI:29105"/>
    </cofactor>
</comment>
<dbReference type="SUPFAM" id="SSF46565">
    <property type="entry name" value="Chaperone J-domain"/>
    <property type="match status" value="1"/>
</dbReference>
<keyword evidence="5" id="KW-0235">DNA replication</keyword>
<dbReference type="GO" id="GO:0005737">
    <property type="term" value="C:cytoplasm"/>
    <property type="evidence" value="ECO:0007669"/>
    <property type="project" value="UniProtKB-SubCell"/>
</dbReference>
<evidence type="ECO:0000256" key="6">
    <source>
        <dbReference type="ARBA" id="ARBA00022723"/>
    </source>
</evidence>
<dbReference type="InterPro" id="IPR036869">
    <property type="entry name" value="J_dom_sf"/>
</dbReference>
<dbReference type="NCBIfam" id="NF008035">
    <property type="entry name" value="PRK10767.1"/>
    <property type="match status" value="1"/>
</dbReference>
<accession>A0A645ADY2</accession>
<dbReference type="AlphaFoldDB" id="A0A645ADY2"/>
<evidence type="ECO:0000256" key="8">
    <source>
        <dbReference type="ARBA" id="ARBA00022771"/>
    </source>
</evidence>
<dbReference type="Pfam" id="PF00684">
    <property type="entry name" value="DnaJ_CXXCXGXG"/>
    <property type="match status" value="1"/>
</dbReference>
<comment type="subunit">
    <text evidence="3">Homodimer.</text>
</comment>
<dbReference type="Gene3D" id="2.60.260.20">
    <property type="entry name" value="Urease metallochaperone UreE, N-terminal domain"/>
    <property type="match status" value="2"/>
</dbReference>
<dbReference type="EMBL" id="VSSQ01013174">
    <property type="protein sequence ID" value="MPM50898.1"/>
    <property type="molecule type" value="Genomic_DNA"/>
</dbReference>
<dbReference type="Pfam" id="PF00226">
    <property type="entry name" value="DnaJ"/>
    <property type="match status" value="1"/>
</dbReference>
<dbReference type="CDD" id="cd06257">
    <property type="entry name" value="DnaJ"/>
    <property type="match status" value="1"/>
</dbReference>